<feature type="region of interest" description="Disordered" evidence="1">
    <location>
        <begin position="121"/>
        <end position="149"/>
    </location>
</feature>
<gene>
    <name evidence="3" type="ORF">QYE76_036338</name>
</gene>
<name>A0AAD8VPV6_LOLMU</name>
<sequence length="149" mass="16064">MKIILILLLVLPPLCMAATHLQCRGVPHINTMNACRSACGTKFMYDLCINAMRSGGIDPSPLHTEEATVYAILAANQTSASYLDTLEAAGAEEAAALATAEEANSMARTLPWDSSLAKALKRRRRDEMSARRRARRSRFDDGAGPSGGQ</sequence>
<proteinExistence type="predicted"/>
<evidence type="ECO:0000313" key="4">
    <source>
        <dbReference type="Proteomes" id="UP001231189"/>
    </source>
</evidence>
<organism evidence="3 4">
    <name type="scientific">Lolium multiflorum</name>
    <name type="common">Italian ryegrass</name>
    <name type="synonym">Lolium perenne subsp. multiflorum</name>
    <dbReference type="NCBI Taxonomy" id="4521"/>
    <lineage>
        <taxon>Eukaryota</taxon>
        <taxon>Viridiplantae</taxon>
        <taxon>Streptophyta</taxon>
        <taxon>Embryophyta</taxon>
        <taxon>Tracheophyta</taxon>
        <taxon>Spermatophyta</taxon>
        <taxon>Magnoliopsida</taxon>
        <taxon>Liliopsida</taxon>
        <taxon>Poales</taxon>
        <taxon>Poaceae</taxon>
        <taxon>BOP clade</taxon>
        <taxon>Pooideae</taxon>
        <taxon>Poodae</taxon>
        <taxon>Poeae</taxon>
        <taxon>Poeae Chloroplast Group 2 (Poeae type)</taxon>
        <taxon>Loliodinae</taxon>
        <taxon>Loliinae</taxon>
        <taxon>Lolium</taxon>
    </lineage>
</organism>
<dbReference type="AlphaFoldDB" id="A0AAD8VPV6"/>
<evidence type="ECO:0000256" key="2">
    <source>
        <dbReference type="SAM" id="SignalP"/>
    </source>
</evidence>
<dbReference type="PANTHER" id="PTHR34838">
    <property type="entry name" value="OS08G0142100 PROTEIN-RELATED"/>
    <property type="match status" value="1"/>
</dbReference>
<evidence type="ECO:0000313" key="3">
    <source>
        <dbReference type="EMBL" id="KAK1612665.1"/>
    </source>
</evidence>
<keyword evidence="4" id="KW-1185">Reference proteome</keyword>
<comment type="caution">
    <text evidence="3">The sequence shown here is derived from an EMBL/GenBank/DDBJ whole genome shotgun (WGS) entry which is preliminary data.</text>
</comment>
<evidence type="ECO:0000256" key="1">
    <source>
        <dbReference type="SAM" id="MobiDB-lite"/>
    </source>
</evidence>
<evidence type="ECO:0008006" key="5">
    <source>
        <dbReference type="Google" id="ProtNLM"/>
    </source>
</evidence>
<dbReference type="Proteomes" id="UP001231189">
    <property type="component" value="Unassembled WGS sequence"/>
</dbReference>
<keyword evidence="2" id="KW-0732">Signal</keyword>
<feature type="signal peptide" evidence="2">
    <location>
        <begin position="1"/>
        <end position="17"/>
    </location>
</feature>
<protein>
    <recommendedName>
        <fullName evidence="5">Pectinesterase inhibitor domain-containing protein</fullName>
    </recommendedName>
</protein>
<dbReference type="PANTHER" id="PTHR34838:SF2">
    <property type="entry name" value="OS08G0142500 PROTEIN"/>
    <property type="match status" value="1"/>
</dbReference>
<reference evidence="3" key="1">
    <citation type="submission" date="2023-07" db="EMBL/GenBank/DDBJ databases">
        <title>A chromosome-level genome assembly of Lolium multiflorum.</title>
        <authorList>
            <person name="Chen Y."/>
            <person name="Copetti D."/>
            <person name="Kolliker R."/>
            <person name="Studer B."/>
        </authorList>
    </citation>
    <scope>NUCLEOTIDE SEQUENCE</scope>
    <source>
        <strain evidence="3">02402/16</strain>
        <tissue evidence="3">Leaf</tissue>
    </source>
</reference>
<dbReference type="EMBL" id="JAUUTY010000007">
    <property type="protein sequence ID" value="KAK1612665.1"/>
    <property type="molecule type" value="Genomic_DNA"/>
</dbReference>
<accession>A0AAD8VPV6</accession>
<feature type="chain" id="PRO_5042144385" description="Pectinesterase inhibitor domain-containing protein" evidence="2">
    <location>
        <begin position="18"/>
        <end position="149"/>
    </location>
</feature>